<evidence type="ECO:0000259" key="4">
    <source>
        <dbReference type="Pfam" id="PF00501"/>
    </source>
</evidence>
<dbReference type="STRING" id="927083.DB32_003480"/>
<feature type="domain" description="AMP-dependent synthetase/ligase" evidence="4">
    <location>
        <begin position="42"/>
        <end position="404"/>
    </location>
</feature>
<gene>
    <name evidence="5" type="ORF">DB32_003480</name>
</gene>
<proteinExistence type="predicted"/>
<dbReference type="PROSITE" id="PS00455">
    <property type="entry name" value="AMP_BINDING"/>
    <property type="match status" value="1"/>
</dbReference>
<dbReference type="GO" id="GO:0004467">
    <property type="term" value="F:long-chain fatty acid-CoA ligase activity"/>
    <property type="evidence" value="ECO:0007669"/>
    <property type="project" value="UniProtKB-EC"/>
</dbReference>
<keyword evidence="1" id="KW-0547">Nucleotide-binding</keyword>
<dbReference type="RefSeq" id="WP_053233514.1">
    <property type="nucleotide sequence ID" value="NZ_CP011125.1"/>
</dbReference>
<keyword evidence="5" id="KW-0436">Ligase</keyword>
<accession>A0A0F6W372</accession>
<evidence type="ECO:0000256" key="2">
    <source>
        <dbReference type="ARBA" id="ARBA00022840"/>
    </source>
</evidence>
<dbReference type="GO" id="GO:0016020">
    <property type="term" value="C:membrane"/>
    <property type="evidence" value="ECO:0007669"/>
    <property type="project" value="TreeGrafter"/>
</dbReference>
<evidence type="ECO:0000313" key="6">
    <source>
        <dbReference type="Proteomes" id="UP000034883"/>
    </source>
</evidence>
<dbReference type="GO" id="GO:0005524">
    <property type="term" value="F:ATP binding"/>
    <property type="evidence" value="ECO:0007669"/>
    <property type="project" value="UniProtKB-KW"/>
</dbReference>
<keyword evidence="2" id="KW-0067">ATP-binding</keyword>
<organism evidence="5 6">
    <name type="scientific">Sandaracinus amylolyticus</name>
    <dbReference type="NCBI Taxonomy" id="927083"/>
    <lineage>
        <taxon>Bacteria</taxon>
        <taxon>Pseudomonadati</taxon>
        <taxon>Myxococcota</taxon>
        <taxon>Polyangia</taxon>
        <taxon>Polyangiales</taxon>
        <taxon>Sandaracinaceae</taxon>
        <taxon>Sandaracinus</taxon>
    </lineage>
</organism>
<dbReference type="PANTHER" id="PTHR43272:SF33">
    <property type="entry name" value="AMP-BINDING DOMAIN-CONTAINING PROTEIN-RELATED"/>
    <property type="match status" value="1"/>
</dbReference>
<sequence>MSFVDVFLANLSEHPDRAFVTEVFCTGLAPGKERLVPTRGGRLREMIEQARHALRAAGVKPGDRVVLVAPNSARWVACDVAILAEGATCVPMYARQAASELVAMMRDCDPRVVIVDGAPLADAIAAHAPPAPMIQLDALFAGHPPSALEPARRVEASDVVTIIYTSGSSGEPKGVMTSVANVEHMLPVLDAKLRELTGTSGGRDRVFHYLPFCFAGSRMVLWACLFRANGLFLSTSLDDLARELRVAAPEYFLNVPALLERVRAGVEKKLAERPLPVRMLYERAIEAFRRERAGIARKRDRALLAAAKSALFPKIREQIGHQITGLICGSAPLAEETQAWFSDLVGIPVYQVYGLTETTAIVSIDRVDGVVPGRVGHPIAGCDVRLGDHGELQIRGPNVFRGYFRRDTATRDAFTDDGWFRTGDQATIDTRGLLRIIGRVKNILVPSSGHNVAPEPIEQMIMERVPSASHAVVIGHGRPYLVALLAGTGDRAAIDRAIDEVNEALPHYRRIRKVHVHDDPLTIESGMLTANQKLRRHEIEAHFAREIDALYA</sequence>
<dbReference type="AlphaFoldDB" id="A0A0F6W372"/>
<dbReference type="Gene3D" id="3.40.50.12780">
    <property type="entry name" value="N-terminal domain of ligase-like"/>
    <property type="match status" value="1"/>
</dbReference>
<evidence type="ECO:0000313" key="5">
    <source>
        <dbReference type="EMBL" id="AKF06331.1"/>
    </source>
</evidence>
<dbReference type="EMBL" id="CP011125">
    <property type="protein sequence ID" value="AKF06331.1"/>
    <property type="molecule type" value="Genomic_DNA"/>
</dbReference>
<dbReference type="InterPro" id="IPR045851">
    <property type="entry name" value="AMP-bd_C_sf"/>
</dbReference>
<protein>
    <submittedName>
        <fullName evidence="5">Long-chain-fatty-acid--CoA ligase</fullName>
    </submittedName>
</protein>
<dbReference type="OrthoDB" id="9801302at2"/>
<dbReference type="Proteomes" id="UP000034883">
    <property type="component" value="Chromosome"/>
</dbReference>
<evidence type="ECO:0000256" key="3">
    <source>
        <dbReference type="ARBA" id="ARBA00024484"/>
    </source>
</evidence>
<dbReference type="KEGG" id="samy:DB32_003480"/>
<dbReference type="InterPro" id="IPR020845">
    <property type="entry name" value="AMP-binding_CS"/>
</dbReference>
<dbReference type="Pfam" id="PF00501">
    <property type="entry name" value="AMP-binding"/>
    <property type="match status" value="1"/>
</dbReference>
<dbReference type="SUPFAM" id="SSF56801">
    <property type="entry name" value="Acetyl-CoA synthetase-like"/>
    <property type="match status" value="1"/>
</dbReference>
<reference evidence="5 6" key="1">
    <citation type="submission" date="2015-03" db="EMBL/GenBank/DDBJ databases">
        <title>Genome assembly of Sandaracinus amylolyticus DSM 53668.</title>
        <authorList>
            <person name="Sharma G."/>
            <person name="Subramanian S."/>
        </authorList>
    </citation>
    <scope>NUCLEOTIDE SEQUENCE [LARGE SCALE GENOMIC DNA]</scope>
    <source>
        <strain evidence="5 6">DSM 53668</strain>
    </source>
</reference>
<dbReference type="InterPro" id="IPR042099">
    <property type="entry name" value="ANL_N_sf"/>
</dbReference>
<dbReference type="Gene3D" id="3.30.300.30">
    <property type="match status" value="1"/>
</dbReference>
<comment type="catalytic activity">
    <reaction evidence="3">
        <text>a long-chain fatty acid + ATP + CoA = a long-chain fatty acyl-CoA + AMP + diphosphate</text>
        <dbReference type="Rhea" id="RHEA:15421"/>
        <dbReference type="ChEBI" id="CHEBI:30616"/>
        <dbReference type="ChEBI" id="CHEBI:33019"/>
        <dbReference type="ChEBI" id="CHEBI:57287"/>
        <dbReference type="ChEBI" id="CHEBI:57560"/>
        <dbReference type="ChEBI" id="CHEBI:83139"/>
        <dbReference type="ChEBI" id="CHEBI:456215"/>
        <dbReference type="EC" id="6.2.1.3"/>
    </reaction>
    <physiologicalReaction direction="left-to-right" evidence="3">
        <dbReference type="Rhea" id="RHEA:15422"/>
    </physiologicalReaction>
</comment>
<name>A0A0F6W372_9BACT</name>
<dbReference type="InterPro" id="IPR000873">
    <property type="entry name" value="AMP-dep_synth/lig_dom"/>
</dbReference>
<dbReference type="Pfam" id="PF23562">
    <property type="entry name" value="AMP-binding_C_3"/>
    <property type="match status" value="1"/>
</dbReference>
<keyword evidence="6" id="KW-1185">Reference proteome</keyword>
<dbReference type="PANTHER" id="PTHR43272">
    <property type="entry name" value="LONG-CHAIN-FATTY-ACID--COA LIGASE"/>
    <property type="match status" value="1"/>
</dbReference>
<evidence type="ECO:0000256" key="1">
    <source>
        <dbReference type="ARBA" id="ARBA00022741"/>
    </source>
</evidence>